<gene>
    <name evidence="2" type="ORF">L596_014575</name>
</gene>
<dbReference type="Proteomes" id="UP000298663">
    <property type="component" value="Unassembled WGS sequence"/>
</dbReference>
<organism evidence="2 3">
    <name type="scientific">Steinernema carpocapsae</name>
    <name type="common">Entomopathogenic nematode</name>
    <dbReference type="NCBI Taxonomy" id="34508"/>
    <lineage>
        <taxon>Eukaryota</taxon>
        <taxon>Metazoa</taxon>
        <taxon>Ecdysozoa</taxon>
        <taxon>Nematoda</taxon>
        <taxon>Chromadorea</taxon>
        <taxon>Rhabditida</taxon>
        <taxon>Tylenchina</taxon>
        <taxon>Panagrolaimomorpha</taxon>
        <taxon>Strongyloidoidea</taxon>
        <taxon>Steinernematidae</taxon>
        <taxon>Steinernema</taxon>
    </lineage>
</organism>
<keyword evidence="3" id="KW-1185">Reference proteome</keyword>
<evidence type="ECO:0000256" key="1">
    <source>
        <dbReference type="SAM" id="MobiDB-lite"/>
    </source>
</evidence>
<dbReference type="EMBL" id="AZBU02000004">
    <property type="protein sequence ID" value="TKR80511.1"/>
    <property type="molecule type" value="Genomic_DNA"/>
</dbReference>
<sequence length="67" mass="7312">MLTSETSPGIHLLLSPAPRPPLLPPSQPPASSVSFVFSSVMRISCHHRENIYGTNSRDSSLLQIRSL</sequence>
<protein>
    <submittedName>
        <fullName evidence="2">Uncharacterized protein</fullName>
    </submittedName>
</protein>
<evidence type="ECO:0000313" key="2">
    <source>
        <dbReference type="EMBL" id="TKR80511.1"/>
    </source>
</evidence>
<name>A0A4U5NDE1_STECR</name>
<comment type="caution">
    <text evidence="2">The sequence shown here is derived from an EMBL/GenBank/DDBJ whole genome shotgun (WGS) entry which is preliminary data.</text>
</comment>
<feature type="region of interest" description="Disordered" evidence="1">
    <location>
        <begin position="1"/>
        <end position="30"/>
    </location>
</feature>
<reference evidence="2 3" key="2">
    <citation type="journal article" date="2019" name="G3 (Bethesda)">
        <title>Hybrid Assembly of the Genome of the Entomopathogenic Nematode Steinernema carpocapsae Identifies the X-Chromosome.</title>
        <authorList>
            <person name="Serra L."/>
            <person name="Macchietto M."/>
            <person name="Macias-Munoz A."/>
            <person name="McGill C.J."/>
            <person name="Rodriguez I.M."/>
            <person name="Rodriguez B."/>
            <person name="Murad R."/>
            <person name="Mortazavi A."/>
        </authorList>
    </citation>
    <scope>NUCLEOTIDE SEQUENCE [LARGE SCALE GENOMIC DNA]</scope>
    <source>
        <strain evidence="2 3">ALL</strain>
    </source>
</reference>
<feature type="compositionally biased region" description="Pro residues" evidence="1">
    <location>
        <begin position="17"/>
        <end position="28"/>
    </location>
</feature>
<dbReference type="AlphaFoldDB" id="A0A4U5NDE1"/>
<evidence type="ECO:0000313" key="3">
    <source>
        <dbReference type="Proteomes" id="UP000298663"/>
    </source>
</evidence>
<proteinExistence type="predicted"/>
<accession>A0A4U5NDE1</accession>
<reference evidence="2 3" key="1">
    <citation type="journal article" date="2015" name="Genome Biol.">
        <title>Comparative genomics of Steinernema reveals deeply conserved gene regulatory networks.</title>
        <authorList>
            <person name="Dillman A.R."/>
            <person name="Macchietto M."/>
            <person name="Porter C.F."/>
            <person name="Rogers A."/>
            <person name="Williams B."/>
            <person name="Antoshechkin I."/>
            <person name="Lee M.M."/>
            <person name="Goodwin Z."/>
            <person name="Lu X."/>
            <person name="Lewis E.E."/>
            <person name="Goodrich-Blair H."/>
            <person name="Stock S.P."/>
            <person name="Adams B.J."/>
            <person name="Sternberg P.W."/>
            <person name="Mortazavi A."/>
        </authorList>
    </citation>
    <scope>NUCLEOTIDE SEQUENCE [LARGE SCALE GENOMIC DNA]</scope>
    <source>
        <strain evidence="2 3">ALL</strain>
    </source>
</reference>